<gene>
    <name evidence="1" type="ORF">CCAM_LOCUS16427</name>
</gene>
<dbReference type="AlphaFoldDB" id="A0A484LEB5"/>
<protein>
    <submittedName>
        <fullName evidence="1">Uncharacterized protein</fullName>
    </submittedName>
</protein>
<dbReference type="EMBL" id="OOIL02001340">
    <property type="protein sequence ID" value="VFQ74651.1"/>
    <property type="molecule type" value="Genomic_DNA"/>
</dbReference>
<evidence type="ECO:0000313" key="2">
    <source>
        <dbReference type="Proteomes" id="UP000595140"/>
    </source>
</evidence>
<sequence length="76" mass="7999">MSLSVRSTASNANLLAIGASSHIINEQAVSRPASCDCCRMEHVVPSNNSIGMSNLLWAVRPPGKSSDAIPSIFINC</sequence>
<proteinExistence type="predicted"/>
<name>A0A484LEB5_9ASTE</name>
<reference evidence="1 2" key="1">
    <citation type="submission" date="2018-04" db="EMBL/GenBank/DDBJ databases">
        <authorList>
            <person name="Vogel A."/>
        </authorList>
    </citation>
    <scope>NUCLEOTIDE SEQUENCE [LARGE SCALE GENOMIC DNA]</scope>
</reference>
<evidence type="ECO:0000313" key="1">
    <source>
        <dbReference type="EMBL" id="VFQ74651.1"/>
    </source>
</evidence>
<organism evidence="1 2">
    <name type="scientific">Cuscuta campestris</name>
    <dbReference type="NCBI Taxonomy" id="132261"/>
    <lineage>
        <taxon>Eukaryota</taxon>
        <taxon>Viridiplantae</taxon>
        <taxon>Streptophyta</taxon>
        <taxon>Embryophyta</taxon>
        <taxon>Tracheophyta</taxon>
        <taxon>Spermatophyta</taxon>
        <taxon>Magnoliopsida</taxon>
        <taxon>eudicotyledons</taxon>
        <taxon>Gunneridae</taxon>
        <taxon>Pentapetalae</taxon>
        <taxon>asterids</taxon>
        <taxon>lamiids</taxon>
        <taxon>Solanales</taxon>
        <taxon>Convolvulaceae</taxon>
        <taxon>Cuscuteae</taxon>
        <taxon>Cuscuta</taxon>
        <taxon>Cuscuta subgen. Grammica</taxon>
        <taxon>Cuscuta sect. Cleistogrammica</taxon>
    </lineage>
</organism>
<accession>A0A484LEB5</accession>
<keyword evidence="2" id="KW-1185">Reference proteome</keyword>
<dbReference type="Proteomes" id="UP000595140">
    <property type="component" value="Unassembled WGS sequence"/>
</dbReference>